<dbReference type="InterPro" id="IPR018247">
    <property type="entry name" value="EF_Hand_1_Ca_BS"/>
</dbReference>
<gene>
    <name evidence="2" type="ORF">OKIOD_LOCUS15377</name>
</gene>
<proteinExistence type="predicted"/>
<evidence type="ECO:0000256" key="1">
    <source>
        <dbReference type="SAM" id="MobiDB-lite"/>
    </source>
</evidence>
<feature type="compositionally biased region" description="Acidic residues" evidence="1">
    <location>
        <begin position="433"/>
        <end position="451"/>
    </location>
</feature>
<dbReference type="PROSITE" id="PS00018">
    <property type="entry name" value="EF_HAND_1"/>
    <property type="match status" value="1"/>
</dbReference>
<protein>
    <submittedName>
        <fullName evidence="2">Oidioi.mRNA.OKI2018_I69.chr2.g6612.t1.cds</fullName>
    </submittedName>
</protein>
<feature type="region of interest" description="Disordered" evidence="1">
    <location>
        <begin position="430"/>
        <end position="455"/>
    </location>
</feature>
<dbReference type="EMBL" id="OU015567">
    <property type="protein sequence ID" value="CAG5112392.1"/>
    <property type="molecule type" value="Genomic_DNA"/>
</dbReference>
<evidence type="ECO:0000313" key="2">
    <source>
        <dbReference type="EMBL" id="CAG5112392.1"/>
    </source>
</evidence>
<evidence type="ECO:0000313" key="3">
    <source>
        <dbReference type="Proteomes" id="UP001158576"/>
    </source>
</evidence>
<reference evidence="2 3" key="1">
    <citation type="submission" date="2021-04" db="EMBL/GenBank/DDBJ databases">
        <authorList>
            <person name="Bliznina A."/>
        </authorList>
    </citation>
    <scope>NUCLEOTIDE SEQUENCE [LARGE SCALE GENOMIC DNA]</scope>
</reference>
<accession>A0ABN7T5W8</accession>
<sequence length="571" mass="64453">MNESANISTSEVRFEILLLRDDASLDDLFADFMAFLAAKSSTYIWNFSSPRVEKTGLGLAGALEFGDLYDEEWLLLDFLKEFTKTNPVAARVFDADGEFVLVEAADVLPNWVSPKTAERKVWIYDGKVIILDEKTSADLITKEMLDKFVNSLDSRQINIELLAKLKQVNENTSIHTANVYLPQRCASILKQNPQLISACVAAFYTRDPIDLRGCRTLTDFPRNTFTAAQLPLNRCSLAQLMSQTFVPDKRTGYLPLPLKDDPFYLPYTLGIKITIGLNILLQSSKKSSDSFDGSSFSNFVKKLERNGYFEGEIEHSKRWTELHAKAKNFFMTSYDDKTKSSMDWLCLDPKSFDQMLNERYNWDKKNSEVNEEENFADQMADMSRKMKDFVKTTSDFEGVEVSESQMSNEAVVELDPAKFSKALNKLLGNKEDTDSDDYLDSDDLEDLPSDDETGKYYTEMDNELAGSKVMEGFIRKPVEAEKEMNAEDKEDSSEKEESSQSSVRIEENIGKPGFDHNGIWVGEGPLDIDLNVVNGLLKSYASQVGYTGPTETILSSFGFELPDNADTANKE</sequence>
<dbReference type="InterPro" id="IPR010770">
    <property type="entry name" value="Ecd"/>
</dbReference>
<keyword evidence="3" id="KW-1185">Reference proteome</keyword>
<dbReference type="PANTHER" id="PTHR13060:SF0">
    <property type="entry name" value="PROTEIN ECDYSONELESS HOMOLOG"/>
    <property type="match status" value="1"/>
</dbReference>
<organism evidence="2 3">
    <name type="scientific">Oikopleura dioica</name>
    <name type="common">Tunicate</name>
    <dbReference type="NCBI Taxonomy" id="34765"/>
    <lineage>
        <taxon>Eukaryota</taxon>
        <taxon>Metazoa</taxon>
        <taxon>Chordata</taxon>
        <taxon>Tunicata</taxon>
        <taxon>Appendicularia</taxon>
        <taxon>Copelata</taxon>
        <taxon>Oikopleuridae</taxon>
        <taxon>Oikopleura</taxon>
    </lineage>
</organism>
<feature type="region of interest" description="Disordered" evidence="1">
    <location>
        <begin position="481"/>
        <end position="511"/>
    </location>
</feature>
<name>A0ABN7T5W8_OIKDI</name>
<dbReference type="Pfam" id="PF07093">
    <property type="entry name" value="SGT1"/>
    <property type="match status" value="1"/>
</dbReference>
<dbReference type="PANTHER" id="PTHR13060">
    <property type="entry name" value="SGT1 PROTEIN HSGT1 SUPPRESSOR OF GCR2"/>
    <property type="match status" value="1"/>
</dbReference>
<dbReference type="Proteomes" id="UP001158576">
    <property type="component" value="Chromosome 2"/>
</dbReference>